<evidence type="ECO:0000256" key="5">
    <source>
        <dbReference type="PROSITE-ProRule" id="PRU00277"/>
    </source>
</evidence>
<dbReference type="GO" id="GO:0003755">
    <property type="term" value="F:peptidyl-prolyl cis-trans isomerase activity"/>
    <property type="evidence" value="ECO:0007669"/>
    <property type="project" value="UniProtKB-KW"/>
</dbReference>
<comment type="catalytic activity">
    <reaction evidence="1 5">
        <text>[protein]-peptidylproline (omega=180) = [protein]-peptidylproline (omega=0)</text>
        <dbReference type="Rhea" id="RHEA:16237"/>
        <dbReference type="Rhea" id="RHEA-COMP:10747"/>
        <dbReference type="Rhea" id="RHEA-COMP:10748"/>
        <dbReference type="ChEBI" id="CHEBI:83833"/>
        <dbReference type="ChEBI" id="CHEBI:83834"/>
        <dbReference type="EC" id="5.2.1.8"/>
    </reaction>
</comment>
<keyword evidence="4 5" id="KW-0413">Isomerase</keyword>
<dbReference type="KEGG" id="gtt:GUITHDRAFT_73061"/>
<dbReference type="InterPro" id="IPR044609">
    <property type="entry name" value="FKBP2/11"/>
</dbReference>
<dbReference type="PaxDb" id="55529-EKX43501"/>
<evidence type="ECO:0000259" key="6">
    <source>
        <dbReference type="PROSITE" id="PS50059"/>
    </source>
</evidence>
<dbReference type="SUPFAM" id="SSF54534">
    <property type="entry name" value="FKBP-like"/>
    <property type="match status" value="1"/>
</dbReference>
<dbReference type="PANTHER" id="PTHR45779">
    <property type="entry name" value="PEPTIDYLPROLYL ISOMERASE"/>
    <property type="match status" value="1"/>
</dbReference>
<dbReference type="eggNOG" id="KOG0544">
    <property type="taxonomic scope" value="Eukaryota"/>
</dbReference>
<evidence type="ECO:0000313" key="9">
    <source>
        <dbReference type="Proteomes" id="UP000011087"/>
    </source>
</evidence>
<reference evidence="8" key="3">
    <citation type="submission" date="2015-06" db="UniProtKB">
        <authorList>
            <consortium name="EnsemblProtists"/>
        </authorList>
    </citation>
    <scope>IDENTIFICATION</scope>
</reference>
<keyword evidence="9" id="KW-1185">Reference proteome</keyword>
<proteinExistence type="predicted"/>
<evidence type="ECO:0000256" key="1">
    <source>
        <dbReference type="ARBA" id="ARBA00000971"/>
    </source>
</evidence>
<dbReference type="PROSITE" id="PS50059">
    <property type="entry name" value="FKBP_PPIASE"/>
    <property type="match status" value="1"/>
</dbReference>
<dbReference type="EC" id="5.2.1.8" evidence="2 5"/>
<dbReference type="PANTHER" id="PTHR45779:SF7">
    <property type="entry name" value="PEPTIDYLPROLYL ISOMERASE"/>
    <property type="match status" value="1"/>
</dbReference>
<dbReference type="RefSeq" id="XP_005830481.1">
    <property type="nucleotide sequence ID" value="XM_005830424.1"/>
</dbReference>
<keyword evidence="3 5" id="KW-0697">Rotamase</keyword>
<accession>L1J4R4</accession>
<reference evidence="9" key="2">
    <citation type="submission" date="2012-11" db="EMBL/GenBank/DDBJ databases">
        <authorList>
            <person name="Kuo A."/>
            <person name="Curtis B.A."/>
            <person name="Tanifuji G."/>
            <person name="Burki F."/>
            <person name="Gruber A."/>
            <person name="Irimia M."/>
            <person name="Maruyama S."/>
            <person name="Arias M.C."/>
            <person name="Ball S.G."/>
            <person name="Gile G.H."/>
            <person name="Hirakawa Y."/>
            <person name="Hopkins J.F."/>
            <person name="Rensing S.A."/>
            <person name="Schmutz J."/>
            <person name="Symeonidi A."/>
            <person name="Elias M."/>
            <person name="Eveleigh R.J."/>
            <person name="Herman E.K."/>
            <person name="Klute M.J."/>
            <person name="Nakayama T."/>
            <person name="Obornik M."/>
            <person name="Reyes-Prieto A."/>
            <person name="Armbrust E.V."/>
            <person name="Aves S.J."/>
            <person name="Beiko R.G."/>
            <person name="Coutinho P."/>
            <person name="Dacks J.B."/>
            <person name="Durnford D.G."/>
            <person name="Fast N.M."/>
            <person name="Green B.R."/>
            <person name="Grisdale C."/>
            <person name="Hempe F."/>
            <person name="Henrissat B."/>
            <person name="Hoppner M.P."/>
            <person name="Ishida K.-I."/>
            <person name="Kim E."/>
            <person name="Koreny L."/>
            <person name="Kroth P.G."/>
            <person name="Liu Y."/>
            <person name="Malik S.-B."/>
            <person name="Maier U.G."/>
            <person name="McRose D."/>
            <person name="Mock T."/>
            <person name="Neilson J.A."/>
            <person name="Onodera N.T."/>
            <person name="Poole A.M."/>
            <person name="Pritham E.J."/>
            <person name="Richards T.A."/>
            <person name="Rocap G."/>
            <person name="Roy S.W."/>
            <person name="Sarai C."/>
            <person name="Schaack S."/>
            <person name="Shirato S."/>
            <person name="Slamovits C.H."/>
            <person name="Spencer D.F."/>
            <person name="Suzuki S."/>
            <person name="Worden A.Z."/>
            <person name="Zauner S."/>
            <person name="Barry K."/>
            <person name="Bell C."/>
            <person name="Bharti A.K."/>
            <person name="Crow J.A."/>
            <person name="Grimwood J."/>
            <person name="Kramer R."/>
            <person name="Lindquist E."/>
            <person name="Lucas S."/>
            <person name="Salamov A."/>
            <person name="McFadden G.I."/>
            <person name="Lane C.E."/>
            <person name="Keeling P.J."/>
            <person name="Gray M.W."/>
            <person name="Grigoriev I.V."/>
            <person name="Archibald J.M."/>
        </authorList>
    </citation>
    <scope>NUCLEOTIDE SEQUENCE</scope>
    <source>
        <strain evidence="9">CCMP2712</strain>
    </source>
</reference>
<evidence type="ECO:0000313" key="7">
    <source>
        <dbReference type="EMBL" id="EKX43501.1"/>
    </source>
</evidence>
<evidence type="ECO:0000256" key="2">
    <source>
        <dbReference type="ARBA" id="ARBA00013194"/>
    </source>
</evidence>
<dbReference type="GO" id="GO:0005783">
    <property type="term" value="C:endoplasmic reticulum"/>
    <property type="evidence" value="ECO:0007669"/>
    <property type="project" value="TreeGrafter"/>
</dbReference>
<dbReference type="OrthoDB" id="1902587at2759"/>
<protein>
    <recommendedName>
        <fullName evidence="2 5">peptidylprolyl isomerase</fullName>
        <ecNumber evidence="2 5">5.2.1.8</ecNumber>
    </recommendedName>
</protein>
<dbReference type="InterPro" id="IPR001179">
    <property type="entry name" value="PPIase_FKBP_dom"/>
</dbReference>
<dbReference type="InterPro" id="IPR046357">
    <property type="entry name" value="PPIase_dom_sf"/>
</dbReference>
<dbReference type="Gene3D" id="3.10.50.40">
    <property type="match status" value="1"/>
</dbReference>
<gene>
    <name evidence="7" type="ORF">GUITHDRAFT_73061</name>
</gene>
<dbReference type="Proteomes" id="UP000011087">
    <property type="component" value="Unassembled WGS sequence"/>
</dbReference>
<dbReference type="EMBL" id="JH993010">
    <property type="protein sequence ID" value="EKX43501.1"/>
    <property type="molecule type" value="Genomic_DNA"/>
</dbReference>
<evidence type="ECO:0000256" key="4">
    <source>
        <dbReference type="ARBA" id="ARBA00023235"/>
    </source>
</evidence>
<dbReference type="AlphaFoldDB" id="L1J4R4"/>
<dbReference type="EnsemblProtists" id="EKX43501">
    <property type="protein sequence ID" value="EKX43501"/>
    <property type="gene ID" value="GUITHDRAFT_73061"/>
</dbReference>
<dbReference type="Pfam" id="PF00254">
    <property type="entry name" value="FKBP_C"/>
    <property type="match status" value="1"/>
</dbReference>
<sequence>MKVNVWDRVKIHYTARRQDGTEFDSSRTKMKPFEFTVGLQEVIPGIERVVQEMEVGERRKEVFKPEEAFGQRSDSLLLKVASGTIPPDVS</sequence>
<dbReference type="HOGENOM" id="CLU_013615_12_3_1"/>
<feature type="non-terminal residue" evidence="7">
    <location>
        <position position="1"/>
    </location>
</feature>
<reference evidence="7 9" key="1">
    <citation type="journal article" date="2012" name="Nature">
        <title>Algal genomes reveal evolutionary mosaicism and the fate of nucleomorphs.</title>
        <authorList>
            <consortium name="DOE Joint Genome Institute"/>
            <person name="Curtis B.A."/>
            <person name="Tanifuji G."/>
            <person name="Burki F."/>
            <person name="Gruber A."/>
            <person name="Irimia M."/>
            <person name="Maruyama S."/>
            <person name="Arias M.C."/>
            <person name="Ball S.G."/>
            <person name="Gile G.H."/>
            <person name="Hirakawa Y."/>
            <person name="Hopkins J.F."/>
            <person name="Kuo A."/>
            <person name="Rensing S.A."/>
            <person name="Schmutz J."/>
            <person name="Symeonidi A."/>
            <person name="Elias M."/>
            <person name="Eveleigh R.J."/>
            <person name="Herman E.K."/>
            <person name="Klute M.J."/>
            <person name="Nakayama T."/>
            <person name="Obornik M."/>
            <person name="Reyes-Prieto A."/>
            <person name="Armbrust E.V."/>
            <person name="Aves S.J."/>
            <person name="Beiko R.G."/>
            <person name="Coutinho P."/>
            <person name="Dacks J.B."/>
            <person name="Durnford D.G."/>
            <person name="Fast N.M."/>
            <person name="Green B.R."/>
            <person name="Grisdale C.J."/>
            <person name="Hempel F."/>
            <person name="Henrissat B."/>
            <person name="Hoppner M.P."/>
            <person name="Ishida K."/>
            <person name="Kim E."/>
            <person name="Koreny L."/>
            <person name="Kroth P.G."/>
            <person name="Liu Y."/>
            <person name="Malik S.B."/>
            <person name="Maier U.G."/>
            <person name="McRose D."/>
            <person name="Mock T."/>
            <person name="Neilson J.A."/>
            <person name="Onodera N.T."/>
            <person name="Poole A.M."/>
            <person name="Pritham E.J."/>
            <person name="Richards T.A."/>
            <person name="Rocap G."/>
            <person name="Roy S.W."/>
            <person name="Sarai C."/>
            <person name="Schaack S."/>
            <person name="Shirato S."/>
            <person name="Slamovits C.H."/>
            <person name="Spencer D.F."/>
            <person name="Suzuki S."/>
            <person name="Worden A.Z."/>
            <person name="Zauner S."/>
            <person name="Barry K."/>
            <person name="Bell C."/>
            <person name="Bharti A.K."/>
            <person name="Crow J.A."/>
            <person name="Grimwood J."/>
            <person name="Kramer R."/>
            <person name="Lindquist E."/>
            <person name="Lucas S."/>
            <person name="Salamov A."/>
            <person name="McFadden G.I."/>
            <person name="Lane C.E."/>
            <person name="Keeling P.J."/>
            <person name="Gray M.W."/>
            <person name="Grigoriev I.V."/>
            <person name="Archibald J.M."/>
        </authorList>
    </citation>
    <scope>NUCLEOTIDE SEQUENCE</scope>
    <source>
        <strain evidence="7 9">CCMP2712</strain>
    </source>
</reference>
<organism evidence="7">
    <name type="scientific">Guillardia theta (strain CCMP2712)</name>
    <name type="common">Cryptophyte</name>
    <dbReference type="NCBI Taxonomy" id="905079"/>
    <lineage>
        <taxon>Eukaryota</taxon>
        <taxon>Cryptophyceae</taxon>
        <taxon>Pyrenomonadales</taxon>
        <taxon>Geminigeraceae</taxon>
        <taxon>Guillardia</taxon>
    </lineage>
</organism>
<evidence type="ECO:0000313" key="8">
    <source>
        <dbReference type="EnsemblProtists" id="EKX43501"/>
    </source>
</evidence>
<dbReference type="GeneID" id="17300182"/>
<feature type="domain" description="PPIase FKBP-type" evidence="6">
    <location>
        <begin position="6"/>
        <end position="90"/>
    </location>
</feature>
<name>L1J4R4_GUITC</name>
<dbReference type="STRING" id="905079.L1J4R4"/>
<evidence type="ECO:0000256" key="3">
    <source>
        <dbReference type="ARBA" id="ARBA00023110"/>
    </source>
</evidence>